<proteinExistence type="predicted"/>
<gene>
    <name evidence="1" type="ORF">HQ945_00640</name>
</gene>
<dbReference type="RefSeq" id="WP_174207529.1">
    <property type="nucleotide sequence ID" value="NZ_JABUMX010000001.1"/>
</dbReference>
<sequence length="53" mass="6248">MSHVLTWRRTQIGGVELRYDFCAYVDGNVNIARIYRDRSAENHTIWSCNMAAW</sequence>
<comment type="caution">
    <text evidence="1">The sequence shown here is derived from an EMBL/GenBank/DDBJ whole genome shotgun (WGS) entry which is preliminary data.</text>
</comment>
<evidence type="ECO:0000313" key="1">
    <source>
        <dbReference type="EMBL" id="NTS29750.1"/>
    </source>
</evidence>
<dbReference type="EMBL" id="JABUMX010000001">
    <property type="protein sequence ID" value="NTS29750.1"/>
    <property type="molecule type" value="Genomic_DNA"/>
</dbReference>
<name>A0A849VNQ9_9HYPH</name>
<keyword evidence="2" id="KW-1185">Reference proteome</keyword>
<dbReference type="Proteomes" id="UP000550508">
    <property type="component" value="Unassembled WGS sequence"/>
</dbReference>
<organism evidence="1 2">
    <name type="scientific">Phyllobacterium pellucidum</name>
    <dbReference type="NCBI Taxonomy" id="2740464"/>
    <lineage>
        <taxon>Bacteria</taxon>
        <taxon>Pseudomonadati</taxon>
        <taxon>Pseudomonadota</taxon>
        <taxon>Alphaproteobacteria</taxon>
        <taxon>Hyphomicrobiales</taxon>
        <taxon>Phyllobacteriaceae</taxon>
        <taxon>Phyllobacterium</taxon>
    </lineage>
</organism>
<accession>A0A849VNQ9</accession>
<protein>
    <submittedName>
        <fullName evidence="1">Uncharacterized protein</fullName>
    </submittedName>
</protein>
<dbReference type="AlphaFoldDB" id="A0A849VNQ9"/>
<reference evidence="1 2" key="1">
    <citation type="submission" date="2020-05" db="EMBL/GenBank/DDBJ databases">
        <authorList>
            <person name="Kim M.K."/>
        </authorList>
    </citation>
    <scope>NUCLEOTIDE SEQUENCE [LARGE SCALE GENOMIC DNA]</scope>
    <source>
        <strain evidence="1 2">BT25</strain>
    </source>
</reference>
<evidence type="ECO:0000313" key="2">
    <source>
        <dbReference type="Proteomes" id="UP000550508"/>
    </source>
</evidence>